<evidence type="ECO:0000256" key="5">
    <source>
        <dbReference type="ARBA" id="ARBA00023002"/>
    </source>
</evidence>
<evidence type="ECO:0000259" key="7">
    <source>
        <dbReference type="Pfam" id="PF02852"/>
    </source>
</evidence>
<dbReference type="Gene3D" id="3.30.390.30">
    <property type="match status" value="1"/>
</dbReference>
<keyword evidence="6" id="KW-0520">NAD</keyword>
<evidence type="ECO:0000256" key="4">
    <source>
        <dbReference type="ARBA" id="ARBA00022827"/>
    </source>
</evidence>
<organism evidence="8 9">
    <name type="scientific">Bacillus wiedmannii</name>
    <dbReference type="NCBI Taxonomy" id="1890302"/>
    <lineage>
        <taxon>Bacteria</taxon>
        <taxon>Bacillati</taxon>
        <taxon>Bacillota</taxon>
        <taxon>Bacilli</taxon>
        <taxon>Bacillales</taxon>
        <taxon>Bacillaceae</taxon>
        <taxon>Bacillus</taxon>
        <taxon>Bacillus cereus group</taxon>
    </lineage>
</organism>
<keyword evidence="3" id="KW-0285">Flavoprotein</keyword>
<keyword evidence="5 8" id="KW-0560">Oxidoreductase</keyword>
<evidence type="ECO:0000313" key="9">
    <source>
        <dbReference type="Proteomes" id="UP000305222"/>
    </source>
</evidence>
<evidence type="ECO:0000256" key="2">
    <source>
        <dbReference type="ARBA" id="ARBA00007532"/>
    </source>
</evidence>
<dbReference type="InterPro" id="IPR050151">
    <property type="entry name" value="Class-I_Pyr_Nuc-Dis_Oxidored"/>
</dbReference>
<evidence type="ECO:0000256" key="6">
    <source>
        <dbReference type="ARBA" id="ARBA00023027"/>
    </source>
</evidence>
<comment type="cofactor">
    <cofactor evidence="1">
        <name>FAD</name>
        <dbReference type="ChEBI" id="CHEBI:57692"/>
    </cofactor>
</comment>
<dbReference type="InterPro" id="IPR016156">
    <property type="entry name" value="FAD/NAD-linked_Rdtase_dimer_sf"/>
</dbReference>
<accession>A0A4V5TVA3</accession>
<dbReference type="SUPFAM" id="SSF55424">
    <property type="entry name" value="FAD/NAD-linked reductases, dimerisation (C-terminal) domain"/>
    <property type="match status" value="1"/>
</dbReference>
<name>A0A4V5TVA3_9BACI</name>
<evidence type="ECO:0000256" key="1">
    <source>
        <dbReference type="ARBA" id="ARBA00001974"/>
    </source>
</evidence>
<dbReference type="Pfam" id="PF02852">
    <property type="entry name" value="Pyr_redox_dim"/>
    <property type="match status" value="1"/>
</dbReference>
<evidence type="ECO:0000313" key="8">
    <source>
        <dbReference type="EMBL" id="TKI96953.1"/>
    </source>
</evidence>
<dbReference type="InterPro" id="IPR004099">
    <property type="entry name" value="Pyr_nucl-diS_OxRdtase_dimer"/>
</dbReference>
<reference evidence="8 9" key="1">
    <citation type="journal article" date="2019" name="Environ. Microbiol.">
        <title>An active ?-lactamase is a part of an orchestrated cell wall stress resistance network of Bacillus subtilis and related rhizosphere species.</title>
        <authorList>
            <person name="Bucher T."/>
            <person name="Keren-Paz A."/>
            <person name="Hausser J."/>
            <person name="Olender T."/>
            <person name="Cytryn E."/>
            <person name="Kolodkin-Gal I."/>
        </authorList>
    </citation>
    <scope>NUCLEOTIDE SEQUENCE [LARGE SCALE GENOMIC DNA]</scope>
    <source>
        <strain evidence="8 9">I5</strain>
    </source>
</reference>
<dbReference type="AlphaFoldDB" id="A0A4V5TVA3"/>
<keyword evidence="4" id="KW-0274">FAD</keyword>
<dbReference type="GO" id="GO:0004148">
    <property type="term" value="F:dihydrolipoyl dehydrogenase (NADH) activity"/>
    <property type="evidence" value="ECO:0007669"/>
    <property type="project" value="UniProtKB-EC"/>
</dbReference>
<evidence type="ECO:0000256" key="3">
    <source>
        <dbReference type="ARBA" id="ARBA00022630"/>
    </source>
</evidence>
<proteinExistence type="inferred from homology"/>
<gene>
    <name evidence="8" type="ORF">FC699_08920</name>
</gene>
<dbReference type="GO" id="GO:0006103">
    <property type="term" value="P:2-oxoglutarate metabolic process"/>
    <property type="evidence" value="ECO:0007669"/>
    <property type="project" value="TreeGrafter"/>
</dbReference>
<protein>
    <submittedName>
        <fullName evidence="8">Dihydrolipoyl dehydrogenase</fullName>
        <ecNumber evidence="8">1.8.1.4</ecNumber>
    </submittedName>
</protein>
<sequence length="123" mass="13120">YSMVSKCVYSSPEVASVGLTEQEAKEKGYKLKVGKFSFRAIGKALVYGESDGFVKLVVDEETNDILGVHMIGPHVTDMISEAGLARVLDATPWEVAHTIHPHPSLSEAIGEAALAVDGKALHA</sequence>
<dbReference type="FunFam" id="3.30.390.30:FF:000001">
    <property type="entry name" value="Dihydrolipoyl dehydrogenase"/>
    <property type="match status" value="1"/>
</dbReference>
<dbReference type="EC" id="1.8.1.4" evidence="8"/>
<dbReference type="Proteomes" id="UP000305222">
    <property type="component" value="Unassembled WGS sequence"/>
</dbReference>
<dbReference type="EMBL" id="SZON01000283">
    <property type="protein sequence ID" value="TKI96953.1"/>
    <property type="molecule type" value="Genomic_DNA"/>
</dbReference>
<dbReference type="PANTHER" id="PTHR22912">
    <property type="entry name" value="DISULFIDE OXIDOREDUCTASE"/>
    <property type="match status" value="1"/>
</dbReference>
<feature type="non-terminal residue" evidence="8">
    <location>
        <position position="1"/>
    </location>
</feature>
<comment type="similarity">
    <text evidence="2">Belongs to the class-I pyridine nucleotide-disulfide oxidoreductase family.</text>
</comment>
<dbReference type="GO" id="GO:0050660">
    <property type="term" value="F:flavin adenine dinucleotide binding"/>
    <property type="evidence" value="ECO:0007669"/>
    <property type="project" value="TreeGrafter"/>
</dbReference>
<feature type="domain" description="Pyridine nucleotide-disulphide oxidoreductase dimerisation" evidence="7">
    <location>
        <begin position="4"/>
        <end position="113"/>
    </location>
</feature>
<comment type="caution">
    <text evidence="8">The sequence shown here is derived from an EMBL/GenBank/DDBJ whole genome shotgun (WGS) entry which is preliminary data.</text>
</comment>
<dbReference type="PRINTS" id="PR00411">
    <property type="entry name" value="PNDRDTASEI"/>
</dbReference>
<dbReference type="PANTHER" id="PTHR22912:SF217">
    <property type="entry name" value="DIHYDROLIPOYL DEHYDROGENASE"/>
    <property type="match status" value="1"/>
</dbReference>